<dbReference type="AlphaFoldDB" id="A0AAQ4EL91"/>
<name>A0AAQ4EL91_AMBAM</name>
<accession>A0AAQ4EL91</accession>
<dbReference type="InterPro" id="IPR052739">
    <property type="entry name" value="FAAH2"/>
</dbReference>
<proteinExistence type="predicted"/>
<evidence type="ECO:0000313" key="1">
    <source>
        <dbReference type="EMBL" id="KAK8775555.1"/>
    </source>
</evidence>
<feature type="non-terminal residue" evidence="1">
    <location>
        <position position="133"/>
    </location>
</feature>
<dbReference type="Proteomes" id="UP001321473">
    <property type="component" value="Unassembled WGS sequence"/>
</dbReference>
<comment type="caution">
    <text evidence="1">The sequence shown here is derived from an EMBL/GenBank/DDBJ whole genome shotgun (WGS) entry which is preliminary data.</text>
</comment>
<gene>
    <name evidence="1" type="ORF">V5799_031099</name>
</gene>
<protein>
    <recommendedName>
        <fullName evidence="3">Amidase</fullName>
    </recommendedName>
</protein>
<dbReference type="EMBL" id="JARKHS020013974">
    <property type="protein sequence ID" value="KAK8775555.1"/>
    <property type="molecule type" value="Genomic_DNA"/>
</dbReference>
<organism evidence="1 2">
    <name type="scientific">Amblyomma americanum</name>
    <name type="common">Lone star tick</name>
    <dbReference type="NCBI Taxonomy" id="6943"/>
    <lineage>
        <taxon>Eukaryota</taxon>
        <taxon>Metazoa</taxon>
        <taxon>Ecdysozoa</taxon>
        <taxon>Arthropoda</taxon>
        <taxon>Chelicerata</taxon>
        <taxon>Arachnida</taxon>
        <taxon>Acari</taxon>
        <taxon>Parasitiformes</taxon>
        <taxon>Ixodida</taxon>
        <taxon>Ixodoidea</taxon>
        <taxon>Ixodidae</taxon>
        <taxon>Amblyomminae</taxon>
        <taxon>Amblyomma</taxon>
    </lineage>
</organism>
<keyword evidence="2" id="KW-1185">Reference proteome</keyword>
<sequence>MVLSESAQSWTRTSAVIHVCLATSALEWKWKLLVMPSTTHDQCTLGAVAQPCDKKQTPRCSQVSSEAVVRAYWRRVRDVEPLVNAVVDERFDAALKEARAADELVQRSSPQELERTKPLLGVPFITKCSVMVQ</sequence>
<dbReference type="Gene3D" id="3.90.1300.10">
    <property type="entry name" value="Amidase signature (AS) domain"/>
    <property type="match status" value="1"/>
</dbReference>
<evidence type="ECO:0008006" key="3">
    <source>
        <dbReference type="Google" id="ProtNLM"/>
    </source>
</evidence>
<dbReference type="InterPro" id="IPR036928">
    <property type="entry name" value="AS_sf"/>
</dbReference>
<reference evidence="1 2" key="1">
    <citation type="journal article" date="2023" name="Arcadia Sci">
        <title>De novo assembly of a long-read Amblyomma americanum tick genome.</title>
        <authorList>
            <person name="Chou S."/>
            <person name="Poskanzer K.E."/>
            <person name="Rollins M."/>
            <person name="Thuy-Boun P.S."/>
        </authorList>
    </citation>
    <scope>NUCLEOTIDE SEQUENCE [LARGE SCALE GENOMIC DNA]</scope>
    <source>
        <strain evidence="1">F_SG_1</strain>
        <tissue evidence="1">Salivary glands</tissue>
    </source>
</reference>
<dbReference type="GO" id="GO:0012505">
    <property type="term" value="C:endomembrane system"/>
    <property type="evidence" value="ECO:0007669"/>
    <property type="project" value="TreeGrafter"/>
</dbReference>
<dbReference type="PANTHER" id="PTHR43372:SF3">
    <property type="entry name" value="AT07710P-RELATED"/>
    <property type="match status" value="1"/>
</dbReference>
<evidence type="ECO:0000313" key="2">
    <source>
        <dbReference type="Proteomes" id="UP001321473"/>
    </source>
</evidence>
<dbReference type="PANTHER" id="PTHR43372">
    <property type="entry name" value="FATTY-ACID AMIDE HYDROLASE"/>
    <property type="match status" value="1"/>
</dbReference>
<dbReference type="SUPFAM" id="SSF75304">
    <property type="entry name" value="Amidase signature (AS) enzymes"/>
    <property type="match status" value="1"/>
</dbReference>